<keyword evidence="2" id="KW-0472">Membrane</keyword>
<proteinExistence type="predicted"/>
<keyword evidence="4" id="KW-1185">Reference proteome</keyword>
<evidence type="ECO:0000256" key="1">
    <source>
        <dbReference type="SAM" id="MobiDB-lite"/>
    </source>
</evidence>
<dbReference type="InterPro" id="IPR022062">
    <property type="entry name" value="DUF3618"/>
</dbReference>
<dbReference type="KEGG" id="mbet:N8K70_13755"/>
<gene>
    <name evidence="3" type="ORF">N8K70_13755</name>
</gene>
<evidence type="ECO:0000313" key="4">
    <source>
        <dbReference type="Proteomes" id="UP001305498"/>
    </source>
</evidence>
<evidence type="ECO:0000256" key="2">
    <source>
        <dbReference type="SAM" id="Phobius"/>
    </source>
</evidence>
<dbReference type="AlphaFoldDB" id="A0AA97FHK5"/>
<feature type="transmembrane region" description="Helical" evidence="2">
    <location>
        <begin position="108"/>
        <end position="126"/>
    </location>
</feature>
<dbReference type="EMBL" id="CP118157">
    <property type="protein sequence ID" value="WOF22445.1"/>
    <property type="molecule type" value="Genomic_DNA"/>
</dbReference>
<organism evidence="3 4">
    <name type="scientific">Microbacterium betulae</name>
    <dbReference type="NCBI Taxonomy" id="2981139"/>
    <lineage>
        <taxon>Bacteria</taxon>
        <taxon>Bacillati</taxon>
        <taxon>Actinomycetota</taxon>
        <taxon>Actinomycetes</taxon>
        <taxon>Micrococcales</taxon>
        <taxon>Microbacteriaceae</taxon>
        <taxon>Microbacterium</taxon>
    </lineage>
</organism>
<keyword evidence="2" id="KW-0812">Transmembrane</keyword>
<accession>A0AA97FHK5</accession>
<dbReference type="Pfam" id="PF12277">
    <property type="entry name" value="DUF3618"/>
    <property type="match status" value="1"/>
</dbReference>
<feature type="region of interest" description="Disordered" evidence="1">
    <location>
        <begin position="1"/>
        <end position="38"/>
    </location>
</feature>
<evidence type="ECO:0000313" key="3">
    <source>
        <dbReference type="EMBL" id="WOF22445.1"/>
    </source>
</evidence>
<dbReference type="Proteomes" id="UP001305498">
    <property type="component" value="Chromosome"/>
</dbReference>
<name>A0AA97FHK5_9MICO</name>
<keyword evidence="2" id="KW-1133">Transmembrane helix</keyword>
<sequence length="130" mass="14037">MTTPSPNEPDVIEPTTGLEEHPAAPEPAKGSSPDEIEADIERTRRSLGETVEQLAGKLDVTSRAKHRIDTAKARIADQVSAVGGRLTTYVDQARESLTDDRGKPNAKGWIGVSIVVAVVGVVLFVVRRRR</sequence>
<dbReference type="RefSeq" id="WP_317138916.1">
    <property type="nucleotide sequence ID" value="NZ_CP118157.1"/>
</dbReference>
<protein>
    <submittedName>
        <fullName evidence="3">DUF3618 domain-containing protein</fullName>
    </submittedName>
</protein>
<reference evidence="3 4" key="1">
    <citation type="submission" date="2023-02" db="EMBL/GenBank/DDBJ databases">
        <title>Microbacterium betulae sp. nov., isolated from birch wood.</title>
        <authorList>
            <person name="Pasciak M."/>
            <person name="Pawlik K.J."/>
            <person name="Martynowski D."/>
            <person name="Laczmanski L."/>
            <person name="Ciekot J."/>
            <person name="Szponar B."/>
            <person name="Wojcik-Fatla A."/>
            <person name="Mackiewicz B."/>
            <person name="Farian E."/>
            <person name="Cholewa G."/>
            <person name="Cholewa A."/>
            <person name="Dutkiewicz J."/>
        </authorList>
    </citation>
    <scope>NUCLEOTIDE SEQUENCE [LARGE SCALE GENOMIC DNA]</scope>
    <source>
        <strain evidence="3 4">AB</strain>
    </source>
</reference>